<dbReference type="GO" id="GO:0005886">
    <property type="term" value="C:plasma membrane"/>
    <property type="evidence" value="ECO:0007669"/>
    <property type="project" value="UniProtKB-SubCell"/>
</dbReference>
<dbReference type="InterPro" id="IPR000515">
    <property type="entry name" value="MetI-like"/>
</dbReference>
<evidence type="ECO:0000259" key="6">
    <source>
        <dbReference type="Pfam" id="PF00005"/>
    </source>
</evidence>
<dbReference type="InterPro" id="IPR003439">
    <property type="entry name" value="ABC_transporter-like_ATP-bd"/>
</dbReference>
<dbReference type="SUPFAM" id="SSF161098">
    <property type="entry name" value="MetI-like"/>
    <property type="match status" value="1"/>
</dbReference>
<evidence type="ECO:0000256" key="3">
    <source>
        <dbReference type="ARBA" id="ARBA00022989"/>
    </source>
</evidence>
<keyword evidence="4 5" id="KW-0472">Membrane</keyword>
<gene>
    <name evidence="7" type="ORF">A245_34308</name>
</gene>
<dbReference type="Gene3D" id="3.40.50.300">
    <property type="entry name" value="P-loop containing nucleotide triphosphate hydrolases"/>
    <property type="match status" value="1"/>
</dbReference>
<feature type="transmembrane region" description="Helical" evidence="5">
    <location>
        <begin position="69"/>
        <end position="88"/>
    </location>
</feature>
<feature type="transmembrane region" description="Helical" evidence="5">
    <location>
        <begin position="94"/>
        <end position="117"/>
    </location>
</feature>
<proteinExistence type="predicted"/>
<dbReference type="Pfam" id="PF00005">
    <property type="entry name" value="ABC_tran"/>
    <property type="match status" value="1"/>
</dbReference>
<dbReference type="InterPro" id="IPR051921">
    <property type="entry name" value="ABC_osmolyte_uptake_ATP-bind"/>
</dbReference>
<comment type="subcellular location">
    <subcellularLocation>
        <location evidence="1">Cell membrane</location>
        <topology evidence="1">Multi-pass membrane protein</topology>
    </subcellularLocation>
</comment>
<evidence type="ECO:0000256" key="5">
    <source>
        <dbReference type="SAM" id="Phobius"/>
    </source>
</evidence>
<dbReference type="CDD" id="cd06261">
    <property type="entry name" value="TM_PBP2"/>
    <property type="match status" value="1"/>
</dbReference>
<evidence type="ECO:0000256" key="4">
    <source>
        <dbReference type="ARBA" id="ARBA00023136"/>
    </source>
</evidence>
<keyword evidence="2 5" id="KW-0812">Transmembrane</keyword>
<dbReference type="GO" id="GO:0016887">
    <property type="term" value="F:ATP hydrolysis activity"/>
    <property type="evidence" value="ECO:0007669"/>
    <property type="project" value="InterPro"/>
</dbReference>
<feature type="non-terminal residue" evidence="7">
    <location>
        <position position="449"/>
    </location>
</feature>
<keyword evidence="7" id="KW-0547">Nucleotide-binding</keyword>
<accession>A0A656JPY6</accession>
<reference evidence="7 8" key="1">
    <citation type="journal article" date="2013" name="PLoS Pathog.">
        <title>Genomic analysis of the Kiwifruit pathogen Pseudomonas syringae pv. actinidiae provides insight into the origins of an emergent plant disease.</title>
        <authorList>
            <person name="McCann H.C."/>
            <person name="Rikkerink E.H."/>
            <person name="Bertels F."/>
            <person name="Fiers M."/>
            <person name="Lu A."/>
            <person name="Rees-George J."/>
            <person name="Andersen M.T."/>
            <person name="Gleave A.P."/>
            <person name="Haubold B."/>
            <person name="Wohlers M.W."/>
            <person name="Guttman D.S."/>
            <person name="Wang P.W."/>
            <person name="Straub C."/>
            <person name="Vanneste J.L."/>
            <person name="Rainey P.B."/>
            <person name="Templeton M.D."/>
        </authorList>
    </citation>
    <scope>NUCLEOTIDE SEQUENCE [LARGE SCALE GENOMIC DNA]</scope>
    <source>
        <strain evidence="7 8">ICMP 19096</strain>
    </source>
</reference>
<protein>
    <submittedName>
        <fullName evidence="7">Glycine betaine/L-proline transporter ATP-binding subunit</fullName>
    </submittedName>
</protein>
<feature type="domain" description="ABC transporter" evidence="6">
    <location>
        <begin position="318"/>
        <end position="449"/>
    </location>
</feature>
<evidence type="ECO:0000256" key="2">
    <source>
        <dbReference type="ARBA" id="ARBA00022692"/>
    </source>
</evidence>
<keyword evidence="3 5" id="KW-1133">Transmembrane helix</keyword>
<dbReference type="Gene3D" id="1.10.3720.10">
    <property type="entry name" value="MetI-like"/>
    <property type="match status" value="1"/>
</dbReference>
<organism evidence="7 8">
    <name type="scientific">Pseudomonas syringae pv. actinidiae ICMP 19096</name>
    <dbReference type="NCBI Taxonomy" id="1194405"/>
    <lineage>
        <taxon>Bacteria</taxon>
        <taxon>Pseudomonadati</taxon>
        <taxon>Pseudomonadota</taxon>
        <taxon>Gammaproteobacteria</taxon>
        <taxon>Pseudomonadales</taxon>
        <taxon>Pseudomonadaceae</taxon>
        <taxon>Pseudomonas</taxon>
        <taxon>Pseudomonas syringae</taxon>
    </lineage>
</organism>
<dbReference type="GO" id="GO:0055085">
    <property type="term" value="P:transmembrane transport"/>
    <property type="evidence" value="ECO:0007669"/>
    <property type="project" value="InterPro"/>
</dbReference>
<comment type="caution">
    <text evidence="7">The sequence shown here is derived from an EMBL/GenBank/DDBJ whole genome shotgun (WGS) entry which is preliminary data.</text>
</comment>
<dbReference type="SUPFAM" id="SSF53795">
    <property type="entry name" value="PEP carboxykinase-like"/>
    <property type="match status" value="1"/>
</dbReference>
<keyword evidence="7" id="KW-0067">ATP-binding</keyword>
<evidence type="ECO:0000313" key="7">
    <source>
        <dbReference type="EMBL" id="EPN43838.1"/>
    </source>
</evidence>
<dbReference type="GO" id="GO:0005524">
    <property type="term" value="F:ATP binding"/>
    <property type="evidence" value="ECO:0007669"/>
    <property type="project" value="UniProtKB-KW"/>
</dbReference>
<evidence type="ECO:0000313" key="8">
    <source>
        <dbReference type="Proteomes" id="UP000018849"/>
    </source>
</evidence>
<feature type="transmembrane region" description="Helical" evidence="5">
    <location>
        <begin position="37"/>
        <end position="62"/>
    </location>
</feature>
<dbReference type="EMBL" id="AOKF01002948">
    <property type="protein sequence ID" value="EPN43838.1"/>
    <property type="molecule type" value="Genomic_DNA"/>
</dbReference>
<dbReference type="PANTHER" id="PTHR43869:SF1">
    <property type="entry name" value="GLYCINE BETAINE_PROLINE BETAINE TRANSPORT SYSTEM ATP-BINDING PROTEIN PROV"/>
    <property type="match status" value="1"/>
</dbReference>
<sequence length="449" mass="50627">MLTDQKIPLGEYIAAFVDWLTANGADYFDAIASTLEMMIHGVTFALTWFNPFVLIGLIAALAHFIQRKWGLTVFVILSFLLILNLHYWQETMETLAQVLFATLVCVVIGVPLGIIAAHKPLFYTIIRPLLDLMQTVPTFVYLIPTLTLFGLGVRGLRHRRAHTPDVSGHPRCAAGIARRRQGFWLVAPPVADPHRIAIRNAQHRRRDYPVHHAVAVDGGDCRAGRCRWPGQTGGQRTEHCRYRARFRSRSGNRIAGNHARPHLQTTRSQGRVRRMSIIKFDKVDVIFSKDPREALKLLDEGLTRDQILKKTGQIVGVEKASLDIEKGEICVLMGLSGSGKSSLLRCINGLNTVSRGSLFVEHEGSQINIANCSAAELKMMRTKRIAMVFQKFALMPWLTVRENISFGLEMQGRPEKERRKLVDEKLELVGLTQWRNKKPDELSGGMQQR</sequence>
<feature type="transmembrane region" description="Helical" evidence="5">
    <location>
        <begin position="138"/>
        <end position="156"/>
    </location>
</feature>
<evidence type="ECO:0000256" key="1">
    <source>
        <dbReference type="ARBA" id="ARBA00004651"/>
    </source>
</evidence>
<dbReference type="PANTHER" id="PTHR43869">
    <property type="entry name" value="GLYCINE BETAINE/PROLINE BETAINE TRANSPORT SYSTEM ATP-BINDING PROTEIN PROV"/>
    <property type="match status" value="1"/>
</dbReference>
<dbReference type="InterPro" id="IPR027417">
    <property type="entry name" value="P-loop_NTPase"/>
</dbReference>
<name>A0A656JPY6_PSESF</name>
<dbReference type="AlphaFoldDB" id="A0A656JPY6"/>
<dbReference type="Proteomes" id="UP000018849">
    <property type="component" value="Unassembled WGS sequence"/>
</dbReference>
<dbReference type="InterPro" id="IPR035906">
    <property type="entry name" value="MetI-like_sf"/>
</dbReference>